<dbReference type="PANTHER" id="PTHR30204:SF69">
    <property type="entry name" value="MERR-FAMILY TRANSCRIPTIONAL REGULATOR"/>
    <property type="match status" value="1"/>
</dbReference>
<dbReference type="SUPFAM" id="SSF46955">
    <property type="entry name" value="Putative DNA-binding domain"/>
    <property type="match status" value="1"/>
</dbReference>
<organism evidence="7">
    <name type="scientific">hydrothermal vent metagenome</name>
    <dbReference type="NCBI Taxonomy" id="652676"/>
    <lineage>
        <taxon>unclassified sequences</taxon>
        <taxon>metagenomes</taxon>
        <taxon>ecological metagenomes</taxon>
    </lineage>
</organism>
<keyword evidence="3" id="KW-0238">DNA-binding</keyword>
<dbReference type="InterPro" id="IPR000551">
    <property type="entry name" value="MerR-type_HTH_dom"/>
</dbReference>
<keyword evidence="5" id="KW-0175">Coiled coil</keyword>
<dbReference type="PANTHER" id="PTHR30204">
    <property type="entry name" value="REDOX-CYCLING DRUG-SENSING TRANSCRIPTIONAL ACTIVATOR SOXR"/>
    <property type="match status" value="1"/>
</dbReference>
<accession>A0A3B0YTC0</accession>
<evidence type="ECO:0000256" key="1">
    <source>
        <dbReference type="ARBA" id="ARBA00022491"/>
    </source>
</evidence>
<dbReference type="InterPro" id="IPR047057">
    <property type="entry name" value="MerR_fam"/>
</dbReference>
<sequence length="147" mass="17231">MYTLTVTELANSSGATPHAVRYYTRMGLLRPERDPGNGYRLYQHREVGWLRFIRQAKRLGYTLSEIREIMHDSDQEKSPCPRVREILLKRIDENRQQLEELMALQVRMEQALDQWGSMPDGVPDGHSVCHLIESFARNESEYSDKKH</sequence>
<feature type="domain" description="HTH merR-type" evidence="6">
    <location>
        <begin position="3"/>
        <end position="72"/>
    </location>
</feature>
<dbReference type="InterPro" id="IPR009061">
    <property type="entry name" value="DNA-bd_dom_put_sf"/>
</dbReference>
<evidence type="ECO:0000256" key="4">
    <source>
        <dbReference type="ARBA" id="ARBA00023163"/>
    </source>
</evidence>
<dbReference type="PRINTS" id="PR00040">
    <property type="entry name" value="HTHMERR"/>
</dbReference>
<protein>
    <recommendedName>
        <fullName evidence="6">HTH merR-type domain-containing protein</fullName>
    </recommendedName>
</protein>
<gene>
    <name evidence="7" type="ORF">MNBD_GAMMA14-2308</name>
</gene>
<evidence type="ECO:0000259" key="6">
    <source>
        <dbReference type="PROSITE" id="PS50937"/>
    </source>
</evidence>
<name>A0A3B0YTC0_9ZZZZ</name>
<keyword evidence="4" id="KW-0804">Transcription</keyword>
<evidence type="ECO:0000256" key="3">
    <source>
        <dbReference type="ARBA" id="ARBA00023125"/>
    </source>
</evidence>
<dbReference type="EMBL" id="UOFM01000267">
    <property type="protein sequence ID" value="VAW78532.1"/>
    <property type="molecule type" value="Genomic_DNA"/>
</dbReference>
<reference evidence="7" key="1">
    <citation type="submission" date="2018-06" db="EMBL/GenBank/DDBJ databases">
        <authorList>
            <person name="Zhirakovskaya E."/>
        </authorList>
    </citation>
    <scope>NUCLEOTIDE SEQUENCE</scope>
</reference>
<dbReference type="GO" id="GO:0003677">
    <property type="term" value="F:DNA binding"/>
    <property type="evidence" value="ECO:0007669"/>
    <property type="project" value="UniProtKB-KW"/>
</dbReference>
<dbReference type="Gene3D" id="1.10.1660.10">
    <property type="match status" value="1"/>
</dbReference>
<dbReference type="Pfam" id="PF13411">
    <property type="entry name" value="MerR_1"/>
    <property type="match status" value="1"/>
</dbReference>
<dbReference type="AlphaFoldDB" id="A0A3B0YTC0"/>
<evidence type="ECO:0000256" key="5">
    <source>
        <dbReference type="SAM" id="Coils"/>
    </source>
</evidence>
<dbReference type="PROSITE" id="PS50937">
    <property type="entry name" value="HTH_MERR_2"/>
    <property type="match status" value="1"/>
</dbReference>
<dbReference type="GO" id="GO:0003700">
    <property type="term" value="F:DNA-binding transcription factor activity"/>
    <property type="evidence" value="ECO:0007669"/>
    <property type="project" value="InterPro"/>
</dbReference>
<proteinExistence type="predicted"/>
<feature type="coiled-coil region" evidence="5">
    <location>
        <begin position="84"/>
        <end position="114"/>
    </location>
</feature>
<evidence type="ECO:0000256" key="2">
    <source>
        <dbReference type="ARBA" id="ARBA00023015"/>
    </source>
</evidence>
<keyword evidence="1" id="KW-0678">Repressor</keyword>
<evidence type="ECO:0000313" key="7">
    <source>
        <dbReference type="EMBL" id="VAW78532.1"/>
    </source>
</evidence>
<keyword evidence="2" id="KW-0805">Transcription regulation</keyword>
<dbReference type="SMART" id="SM00422">
    <property type="entry name" value="HTH_MERR"/>
    <property type="match status" value="1"/>
</dbReference>